<accession>A0A172ZEQ3</accession>
<evidence type="ECO:0000313" key="2">
    <source>
        <dbReference type="EMBL" id="ANF96098.1"/>
    </source>
</evidence>
<dbReference type="RefSeq" id="WP_060533654.1">
    <property type="nucleotide sequence ID" value="NZ_CP013023.1"/>
</dbReference>
<dbReference type="Proteomes" id="UP000078148">
    <property type="component" value="Chromosome"/>
</dbReference>
<keyword evidence="3" id="KW-1185">Reference proteome</keyword>
<evidence type="ECO:0000259" key="1">
    <source>
        <dbReference type="Pfam" id="PF23491"/>
    </source>
</evidence>
<dbReference type="AlphaFoldDB" id="A0A172ZEQ3"/>
<dbReference type="InterPro" id="IPR055365">
    <property type="entry name" value="PH_SunI-like"/>
</dbReference>
<feature type="domain" description="Sublancin immunity protein SunI-like PH" evidence="1">
    <location>
        <begin position="3"/>
        <end position="83"/>
    </location>
</feature>
<name>A0A172ZEQ3_9BACL</name>
<evidence type="ECO:0000313" key="3">
    <source>
        <dbReference type="Proteomes" id="UP000078148"/>
    </source>
</evidence>
<dbReference type="EMBL" id="CP013023">
    <property type="protein sequence ID" value="ANF96098.1"/>
    <property type="molecule type" value="Genomic_DNA"/>
</dbReference>
<reference evidence="3" key="1">
    <citation type="submission" date="2015-10" db="EMBL/GenBank/DDBJ databases">
        <title>Genome of Paenibacillus bovis sp. nov.</title>
        <authorList>
            <person name="Wu Z."/>
            <person name="Gao C."/>
            <person name="Liu Z."/>
            <person name="Zheng H."/>
        </authorList>
    </citation>
    <scope>NUCLEOTIDE SEQUENCE [LARGE SCALE GENOMIC DNA]</scope>
    <source>
        <strain evidence="3">BD3526</strain>
    </source>
</reference>
<gene>
    <name evidence="2" type="ORF">AR543_08865</name>
</gene>
<dbReference type="STRING" id="1616788.AR543_08865"/>
<protein>
    <recommendedName>
        <fullName evidence="1">Sublancin immunity protein SunI-like PH domain-containing protein</fullName>
    </recommendedName>
</protein>
<dbReference type="OrthoDB" id="2623008at2"/>
<sequence>MSGIRVARDEEQLVIDWQQSKIEIPLGEAVHVAIHPDMPVPEDHPALIKCPYGTRERIIIQTSPDTYLVVNDKYISAMNKSQSGIGSLRTPV</sequence>
<dbReference type="Pfam" id="PF23491">
    <property type="entry name" value="bPH_8"/>
    <property type="match status" value="1"/>
</dbReference>
<proteinExistence type="predicted"/>
<organism evidence="2 3">
    <name type="scientific">Paenibacillus bovis</name>
    <dbReference type="NCBI Taxonomy" id="1616788"/>
    <lineage>
        <taxon>Bacteria</taxon>
        <taxon>Bacillati</taxon>
        <taxon>Bacillota</taxon>
        <taxon>Bacilli</taxon>
        <taxon>Bacillales</taxon>
        <taxon>Paenibacillaceae</taxon>
        <taxon>Paenibacillus</taxon>
    </lineage>
</organism>
<reference evidence="2 3" key="2">
    <citation type="journal article" date="2016" name="Int. J. Syst. Evol. Microbiol.">
        <title>Paenibacillus bovis sp. nov., isolated from raw yak (Bos grunniens) milk.</title>
        <authorList>
            <person name="Gao C."/>
            <person name="Han J."/>
            <person name="Liu Z."/>
            <person name="Xu X."/>
            <person name="Hang F."/>
            <person name="Wu Z."/>
        </authorList>
    </citation>
    <scope>NUCLEOTIDE SEQUENCE [LARGE SCALE GENOMIC DNA]</scope>
    <source>
        <strain evidence="2 3">BD3526</strain>
    </source>
</reference>
<dbReference type="KEGG" id="pbv:AR543_08865"/>